<keyword evidence="3 6" id="KW-0285">Flavoprotein</keyword>
<feature type="domain" description="Acyl-CoA dehydrogenase/oxidase N-terminal" evidence="9">
    <location>
        <begin position="30"/>
        <end position="143"/>
    </location>
</feature>
<organism evidence="10 11">
    <name type="scientific">Lacinutrix neustonica</name>
    <dbReference type="NCBI Taxonomy" id="2980107"/>
    <lineage>
        <taxon>Bacteria</taxon>
        <taxon>Pseudomonadati</taxon>
        <taxon>Bacteroidota</taxon>
        <taxon>Flavobacteriia</taxon>
        <taxon>Flavobacteriales</taxon>
        <taxon>Flavobacteriaceae</taxon>
        <taxon>Lacinutrix</taxon>
    </lineage>
</organism>
<accession>A0A9E8MXT7</accession>
<feature type="domain" description="Acyl-CoA oxidase/dehydrogenase middle" evidence="8">
    <location>
        <begin position="147"/>
        <end position="240"/>
    </location>
</feature>
<sequence>MEIAVPQTKGGEFLLQNTNTETLYSVEYRSEEAQMIQETVRQFLSNEIFSRLEVLETPEGMQLTPQLLKQCGTLGLLGLEVPETLGGSDLSLTNTLHFVEEMGKSYSFGGAIGLQTSIGISPIVHYGSSYIKEKYLPHMITGDLLSAFCLTEPNAGSDANSGKTRATMTAEGNYVITGQKAWISNGGLAQLYIVFAKIEDDKNLSAFVVEKAFGGTTVGAEEQKMGLSGWSTTPLFFDKVLVPKENLLGERNQGFKIALNTLNTGRIKLGVSALGISKMTANYAVNYAIAREQFGQSISDFGAIKEKLAQYVH</sequence>
<dbReference type="Gene3D" id="1.10.540.10">
    <property type="entry name" value="Acyl-CoA dehydrogenase/oxidase, N-terminal domain"/>
    <property type="match status" value="1"/>
</dbReference>
<dbReference type="PANTHER" id="PTHR43884">
    <property type="entry name" value="ACYL-COA DEHYDROGENASE"/>
    <property type="match status" value="1"/>
</dbReference>
<keyword evidence="5 6" id="KW-0560">Oxidoreductase</keyword>
<name>A0A9E8MXT7_9FLAO</name>
<dbReference type="KEGG" id="lnu:N7U66_02040"/>
<comment type="similarity">
    <text evidence="2 6">Belongs to the acyl-CoA dehydrogenase family.</text>
</comment>
<evidence type="ECO:0000256" key="5">
    <source>
        <dbReference type="ARBA" id="ARBA00023002"/>
    </source>
</evidence>
<evidence type="ECO:0000259" key="9">
    <source>
        <dbReference type="Pfam" id="PF02771"/>
    </source>
</evidence>
<evidence type="ECO:0000256" key="4">
    <source>
        <dbReference type="ARBA" id="ARBA00022827"/>
    </source>
</evidence>
<protein>
    <submittedName>
        <fullName evidence="10">Acyl-CoA dehydrogenase family protein</fullName>
    </submittedName>
</protein>
<dbReference type="PROSITE" id="PS00072">
    <property type="entry name" value="ACYL_COA_DH_1"/>
    <property type="match status" value="1"/>
</dbReference>
<keyword evidence="11" id="KW-1185">Reference proteome</keyword>
<evidence type="ECO:0000256" key="3">
    <source>
        <dbReference type="ARBA" id="ARBA00022630"/>
    </source>
</evidence>
<dbReference type="Pfam" id="PF00441">
    <property type="entry name" value="Acyl-CoA_dh_1"/>
    <property type="match status" value="1"/>
</dbReference>
<evidence type="ECO:0000259" key="8">
    <source>
        <dbReference type="Pfam" id="PF02770"/>
    </source>
</evidence>
<evidence type="ECO:0000313" key="10">
    <source>
        <dbReference type="EMBL" id="WAC02517.1"/>
    </source>
</evidence>
<dbReference type="AlphaFoldDB" id="A0A9E8MXT7"/>
<dbReference type="InterPro" id="IPR046373">
    <property type="entry name" value="Acyl-CoA_Oxase/DH_mid-dom_sf"/>
</dbReference>
<dbReference type="Gene3D" id="2.40.110.10">
    <property type="entry name" value="Butyryl-CoA Dehydrogenase, subunit A, domain 2"/>
    <property type="match status" value="1"/>
</dbReference>
<reference evidence="10" key="1">
    <citation type="submission" date="2022-11" db="EMBL/GenBank/DDBJ databases">
        <title>Lacinutrix neustonica HL-RS19T sp. nov., isolated from the surface microlayer sample of brackish Lake Shihwa.</title>
        <authorList>
            <person name="Choi J.Y."/>
            <person name="Hwang C.Y."/>
        </authorList>
    </citation>
    <scope>NUCLEOTIDE SEQUENCE</scope>
    <source>
        <strain evidence="10">HL-RS19</strain>
    </source>
</reference>
<dbReference type="Pfam" id="PF02771">
    <property type="entry name" value="Acyl-CoA_dh_N"/>
    <property type="match status" value="1"/>
</dbReference>
<dbReference type="GO" id="GO:0003995">
    <property type="term" value="F:acyl-CoA dehydrogenase activity"/>
    <property type="evidence" value="ECO:0007669"/>
    <property type="project" value="InterPro"/>
</dbReference>
<gene>
    <name evidence="10" type="ORF">N7U66_02040</name>
</gene>
<evidence type="ECO:0000256" key="2">
    <source>
        <dbReference type="ARBA" id="ARBA00009347"/>
    </source>
</evidence>
<keyword evidence="4 6" id="KW-0274">FAD</keyword>
<feature type="domain" description="Acyl-CoA dehydrogenase/oxidase C-terminal" evidence="7">
    <location>
        <begin position="252"/>
        <end position="310"/>
    </location>
</feature>
<dbReference type="Gene3D" id="1.20.140.10">
    <property type="entry name" value="Butyryl-CoA Dehydrogenase, subunit A, domain 3"/>
    <property type="match status" value="1"/>
</dbReference>
<dbReference type="PANTHER" id="PTHR43884:SF9">
    <property type="entry name" value="COMPLEX I ASSEMBLY FACTOR ACAD9, MITOCHONDRIAL"/>
    <property type="match status" value="1"/>
</dbReference>
<evidence type="ECO:0000256" key="6">
    <source>
        <dbReference type="RuleBase" id="RU362125"/>
    </source>
</evidence>
<evidence type="ECO:0000256" key="1">
    <source>
        <dbReference type="ARBA" id="ARBA00001974"/>
    </source>
</evidence>
<dbReference type="InterPro" id="IPR013786">
    <property type="entry name" value="AcylCoA_DH/ox_N"/>
</dbReference>
<comment type="cofactor">
    <cofactor evidence="1 6">
        <name>FAD</name>
        <dbReference type="ChEBI" id="CHEBI:57692"/>
    </cofactor>
</comment>
<dbReference type="EMBL" id="CP113088">
    <property type="protein sequence ID" value="WAC02517.1"/>
    <property type="molecule type" value="Genomic_DNA"/>
</dbReference>
<proteinExistence type="inferred from homology"/>
<dbReference type="InterPro" id="IPR036250">
    <property type="entry name" value="AcylCo_DH-like_C"/>
</dbReference>
<dbReference type="InterPro" id="IPR037069">
    <property type="entry name" value="AcylCoA_DH/ox_N_sf"/>
</dbReference>
<dbReference type="SUPFAM" id="SSF47203">
    <property type="entry name" value="Acyl-CoA dehydrogenase C-terminal domain-like"/>
    <property type="match status" value="1"/>
</dbReference>
<dbReference type="RefSeq" id="WP_267677114.1">
    <property type="nucleotide sequence ID" value="NZ_CP113088.1"/>
</dbReference>
<evidence type="ECO:0000313" key="11">
    <source>
        <dbReference type="Proteomes" id="UP001164705"/>
    </source>
</evidence>
<dbReference type="InterPro" id="IPR009100">
    <property type="entry name" value="AcylCoA_DH/oxidase_NM_dom_sf"/>
</dbReference>
<dbReference type="InterPro" id="IPR006089">
    <property type="entry name" value="Acyl-CoA_DH_CS"/>
</dbReference>
<dbReference type="InterPro" id="IPR009075">
    <property type="entry name" value="AcylCo_DH/oxidase_C"/>
</dbReference>
<dbReference type="SUPFAM" id="SSF56645">
    <property type="entry name" value="Acyl-CoA dehydrogenase NM domain-like"/>
    <property type="match status" value="1"/>
</dbReference>
<evidence type="ECO:0000259" key="7">
    <source>
        <dbReference type="Pfam" id="PF00441"/>
    </source>
</evidence>
<dbReference type="FunFam" id="2.40.110.10:FF:000001">
    <property type="entry name" value="Acyl-CoA dehydrogenase, mitochondrial"/>
    <property type="match status" value="1"/>
</dbReference>
<dbReference type="GO" id="GO:0050660">
    <property type="term" value="F:flavin adenine dinucleotide binding"/>
    <property type="evidence" value="ECO:0007669"/>
    <property type="project" value="InterPro"/>
</dbReference>
<dbReference type="InterPro" id="IPR006091">
    <property type="entry name" value="Acyl-CoA_Oxase/DH_mid-dom"/>
</dbReference>
<dbReference type="Pfam" id="PF02770">
    <property type="entry name" value="Acyl-CoA_dh_M"/>
    <property type="match status" value="1"/>
</dbReference>
<dbReference type="Proteomes" id="UP001164705">
    <property type="component" value="Chromosome"/>
</dbReference>